<keyword evidence="3" id="KW-1185">Reference proteome</keyword>
<organism evidence="2 3">
    <name type="scientific">Saponaria officinalis</name>
    <name type="common">Common soapwort</name>
    <name type="synonym">Lychnis saponaria</name>
    <dbReference type="NCBI Taxonomy" id="3572"/>
    <lineage>
        <taxon>Eukaryota</taxon>
        <taxon>Viridiplantae</taxon>
        <taxon>Streptophyta</taxon>
        <taxon>Embryophyta</taxon>
        <taxon>Tracheophyta</taxon>
        <taxon>Spermatophyta</taxon>
        <taxon>Magnoliopsida</taxon>
        <taxon>eudicotyledons</taxon>
        <taxon>Gunneridae</taxon>
        <taxon>Pentapetalae</taxon>
        <taxon>Caryophyllales</taxon>
        <taxon>Caryophyllaceae</taxon>
        <taxon>Caryophylleae</taxon>
        <taxon>Saponaria</taxon>
    </lineage>
</organism>
<evidence type="ECO:0000313" key="2">
    <source>
        <dbReference type="EMBL" id="KAK9706863.1"/>
    </source>
</evidence>
<evidence type="ECO:0000313" key="3">
    <source>
        <dbReference type="Proteomes" id="UP001443914"/>
    </source>
</evidence>
<protein>
    <submittedName>
        <fullName evidence="2">Uncharacterized protein</fullName>
    </submittedName>
</protein>
<name>A0AAW1JS82_SAPOF</name>
<evidence type="ECO:0000256" key="1">
    <source>
        <dbReference type="SAM" id="MobiDB-lite"/>
    </source>
</evidence>
<reference evidence="2" key="1">
    <citation type="submission" date="2024-03" db="EMBL/GenBank/DDBJ databases">
        <title>WGS assembly of Saponaria officinalis var. Norfolk2.</title>
        <authorList>
            <person name="Jenkins J."/>
            <person name="Shu S."/>
            <person name="Grimwood J."/>
            <person name="Barry K."/>
            <person name="Goodstein D."/>
            <person name="Schmutz J."/>
            <person name="Leebens-Mack J."/>
            <person name="Osbourn A."/>
        </authorList>
    </citation>
    <scope>NUCLEOTIDE SEQUENCE [LARGE SCALE GENOMIC DNA]</scope>
    <source>
        <strain evidence="2">JIC</strain>
    </source>
</reference>
<sequence length="164" mass="17929">MAIIKQSIIFASIFYIISRNLFLVSNARPIDDLDGNNDRLDMPELAIDPFESMSDDPLNAPGLKVDPLLSSPPRFPDISGLPRLPTLPLAKLAGQKGVTTQSSALYRGQGDSSNNGKGNKWWYEIGTNGNLRTSPKFFEDQSVSPELKKQVQSISDDLKKGGHG</sequence>
<accession>A0AAW1JS82</accession>
<feature type="region of interest" description="Disordered" evidence="1">
    <location>
        <begin position="141"/>
        <end position="164"/>
    </location>
</feature>
<proteinExistence type="predicted"/>
<comment type="caution">
    <text evidence="2">The sequence shown here is derived from an EMBL/GenBank/DDBJ whole genome shotgun (WGS) entry which is preliminary data.</text>
</comment>
<gene>
    <name evidence="2" type="ORF">RND81_07G156900</name>
</gene>
<dbReference type="AlphaFoldDB" id="A0AAW1JS82"/>
<dbReference type="EMBL" id="JBDFQZ010000007">
    <property type="protein sequence ID" value="KAK9706863.1"/>
    <property type="molecule type" value="Genomic_DNA"/>
</dbReference>
<dbReference type="Proteomes" id="UP001443914">
    <property type="component" value="Unassembled WGS sequence"/>
</dbReference>